<sequence length="113" mass="12390">MSRKQKDTRQQPNEQISDGMELKTRSNDSDGSMLRIVPQGTPGNRLSTQHYETLENSSEYTSPYDAAYNPYANPLDIVPEAGAYEIPLPLTATTQLPTTNSDWPSQAVDAAGS</sequence>
<protein>
    <submittedName>
        <fullName evidence="2">Uncharacterized protein</fullName>
    </submittedName>
</protein>
<reference evidence="2" key="1">
    <citation type="journal article" date="2023" name="G3 (Bethesda)">
        <title>A reference genome for the long-term kleptoplast-retaining sea slug Elysia crispata morphotype clarki.</title>
        <authorList>
            <person name="Eastman K.E."/>
            <person name="Pendleton A.L."/>
            <person name="Shaikh M.A."/>
            <person name="Suttiyut T."/>
            <person name="Ogas R."/>
            <person name="Tomko P."/>
            <person name="Gavelis G."/>
            <person name="Widhalm J.R."/>
            <person name="Wisecaver J.H."/>
        </authorList>
    </citation>
    <scope>NUCLEOTIDE SEQUENCE</scope>
    <source>
        <strain evidence="2">ECLA1</strain>
    </source>
</reference>
<dbReference type="Proteomes" id="UP001283361">
    <property type="component" value="Unassembled WGS sequence"/>
</dbReference>
<dbReference type="EMBL" id="JAWDGP010003736">
    <property type="protein sequence ID" value="KAK3771490.1"/>
    <property type="molecule type" value="Genomic_DNA"/>
</dbReference>
<name>A0AAE0ZLM7_9GAST</name>
<evidence type="ECO:0000313" key="2">
    <source>
        <dbReference type="EMBL" id="KAK3771490.1"/>
    </source>
</evidence>
<feature type="region of interest" description="Disordered" evidence="1">
    <location>
        <begin position="94"/>
        <end position="113"/>
    </location>
</feature>
<gene>
    <name evidence="2" type="ORF">RRG08_040545</name>
</gene>
<organism evidence="2 3">
    <name type="scientific">Elysia crispata</name>
    <name type="common">lettuce slug</name>
    <dbReference type="NCBI Taxonomy" id="231223"/>
    <lineage>
        <taxon>Eukaryota</taxon>
        <taxon>Metazoa</taxon>
        <taxon>Spiralia</taxon>
        <taxon>Lophotrochozoa</taxon>
        <taxon>Mollusca</taxon>
        <taxon>Gastropoda</taxon>
        <taxon>Heterobranchia</taxon>
        <taxon>Euthyneura</taxon>
        <taxon>Panpulmonata</taxon>
        <taxon>Sacoglossa</taxon>
        <taxon>Placobranchoidea</taxon>
        <taxon>Plakobranchidae</taxon>
        <taxon>Elysia</taxon>
    </lineage>
</organism>
<evidence type="ECO:0000313" key="3">
    <source>
        <dbReference type="Proteomes" id="UP001283361"/>
    </source>
</evidence>
<keyword evidence="3" id="KW-1185">Reference proteome</keyword>
<accession>A0AAE0ZLM7</accession>
<evidence type="ECO:0000256" key="1">
    <source>
        <dbReference type="SAM" id="MobiDB-lite"/>
    </source>
</evidence>
<proteinExistence type="predicted"/>
<dbReference type="AlphaFoldDB" id="A0AAE0ZLM7"/>
<comment type="caution">
    <text evidence="2">The sequence shown here is derived from an EMBL/GenBank/DDBJ whole genome shotgun (WGS) entry which is preliminary data.</text>
</comment>
<feature type="region of interest" description="Disordered" evidence="1">
    <location>
        <begin position="1"/>
        <end position="47"/>
    </location>
</feature>